<feature type="transmembrane region" description="Helical" evidence="6">
    <location>
        <begin position="146"/>
        <end position="171"/>
    </location>
</feature>
<dbReference type="EMBL" id="CAACYJ010000001">
    <property type="protein sequence ID" value="VFB17694.1"/>
    <property type="molecule type" value="Genomic_DNA"/>
</dbReference>
<feature type="transmembrane region" description="Helical" evidence="6">
    <location>
        <begin position="119"/>
        <end position="137"/>
    </location>
</feature>
<feature type="transmembrane region" description="Helical" evidence="6">
    <location>
        <begin position="358"/>
        <end position="387"/>
    </location>
</feature>
<name>A0A449IE36_PSEFR</name>
<reference evidence="9 10" key="1">
    <citation type="submission" date="2019-02" db="EMBL/GenBank/DDBJ databases">
        <authorList>
            <consortium name="Pathogen Informatics"/>
        </authorList>
    </citation>
    <scope>NUCLEOTIDE SEQUENCE [LARGE SCALE GENOMIC DNA]</scope>
    <source>
        <strain evidence="9 10">3012STDY7103891</strain>
    </source>
</reference>
<feature type="domain" description="Putative Na+/H+ antiporter N-terminal" evidence="8">
    <location>
        <begin position="3"/>
        <end position="88"/>
    </location>
</feature>
<dbReference type="InterPro" id="IPR052576">
    <property type="entry name" value="AA_Transporter-Related"/>
</dbReference>
<gene>
    <name evidence="9" type="ORF">NCTC10754_00212</name>
</gene>
<dbReference type="GO" id="GO:0005886">
    <property type="term" value="C:plasma membrane"/>
    <property type="evidence" value="ECO:0007669"/>
    <property type="project" value="UniProtKB-SubCell"/>
</dbReference>
<dbReference type="PANTHER" id="PTHR37821:SF1">
    <property type="entry name" value="AMINO ACID TRANSPORTER YUIF-RELATED"/>
    <property type="match status" value="1"/>
</dbReference>
<evidence type="ECO:0000313" key="10">
    <source>
        <dbReference type="Proteomes" id="UP000330809"/>
    </source>
</evidence>
<feature type="transmembrane region" description="Helical" evidence="6">
    <location>
        <begin position="54"/>
        <end position="73"/>
    </location>
</feature>
<evidence type="ECO:0000256" key="3">
    <source>
        <dbReference type="ARBA" id="ARBA00022692"/>
    </source>
</evidence>
<accession>A0A449IE36</accession>
<keyword evidence="2" id="KW-1003">Cell membrane</keyword>
<feature type="transmembrane region" description="Helical" evidence="6">
    <location>
        <begin position="235"/>
        <end position="255"/>
    </location>
</feature>
<organism evidence="9 10">
    <name type="scientific">Pseudomonas fragi</name>
    <dbReference type="NCBI Taxonomy" id="296"/>
    <lineage>
        <taxon>Bacteria</taxon>
        <taxon>Pseudomonadati</taxon>
        <taxon>Pseudomonadota</taxon>
        <taxon>Gammaproteobacteria</taxon>
        <taxon>Pseudomonadales</taxon>
        <taxon>Pseudomonadaceae</taxon>
        <taxon>Pseudomonas</taxon>
    </lineage>
</organism>
<evidence type="ECO:0000256" key="1">
    <source>
        <dbReference type="ARBA" id="ARBA00004651"/>
    </source>
</evidence>
<dbReference type="InterPro" id="IPR032813">
    <property type="entry name" value="Na_H_antiport_N"/>
</dbReference>
<keyword evidence="4 6" id="KW-1133">Transmembrane helix</keyword>
<dbReference type="Proteomes" id="UP000330809">
    <property type="component" value="Unassembled WGS sequence"/>
</dbReference>
<feature type="transmembrane region" description="Helical" evidence="6">
    <location>
        <begin position="261"/>
        <end position="280"/>
    </location>
</feature>
<evidence type="ECO:0000256" key="4">
    <source>
        <dbReference type="ARBA" id="ARBA00022989"/>
    </source>
</evidence>
<feature type="transmembrane region" description="Helical" evidence="6">
    <location>
        <begin position="191"/>
        <end position="214"/>
    </location>
</feature>
<feature type="transmembrane region" description="Helical" evidence="6">
    <location>
        <begin position="422"/>
        <end position="439"/>
    </location>
</feature>
<evidence type="ECO:0000256" key="6">
    <source>
        <dbReference type="SAM" id="Phobius"/>
    </source>
</evidence>
<keyword evidence="3 6" id="KW-0812">Transmembrane</keyword>
<feature type="domain" description="Na+/H+ antiporter NhaC-like C-terminal" evidence="7">
    <location>
        <begin position="150"/>
        <end position="434"/>
    </location>
</feature>
<protein>
    <submittedName>
        <fullName evidence="9">Na+/H+ antiporter NhaC</fullName>
    </submittedName>
</protein>
<evidence type="ECO:0000256" key="2">
    <source>
        <dbReference type="ARBA" id="ARBA00022475"/>
    </source>
</evidence>
<evidence type="ECO:0000313" key="9">
    <source>
        <dbReference type="EMBL" id="VFB17694.1"/>
    </source>
</evidence>
<proteinExistence type="predicted"/>
<feature type="transmembrane region" description="Helical" evidence="6">
    <location>
        <begin position="94"/>
        <end position="113"/>
    </location>
</feature>
<feature type="transmembrane region" description="Helical" evidence="6">
    <location>
        <begin position="332"/>
        <end position="351"/>
    </location>
</feature>
<dbReference type="AlphaFoldDB" id="A0A449IE36"/>
<dbReference type="InterPro" id="IPR018461">
    <property type="entry name" value="Na/H_Antiport_NhaC-like_C"/>
</dbReference>
<dbReference type="PANTHER" id="PTHR37821">
    <property type="entry name" value="AMINO ACID TRANSPORTER YUIF-RELATED"/>
    <property type="match status" value="1"/>
</dbReference>
<evidence type="ECO:0000259" key="7">
    <source>
        <dbReference type="Pfam" id="PF03553"/>
    </source>
</evidence>
<evidence type="ECO:0000256" key="5">
    <source>
        <dbReference type="ARBA" id="ARBA00023136"/>
    </source>
</evidence>
<sequence length="440" mass="46011">MMNAVIAAVGIMLVLSLSRVHVVIALIVGALVGGLVGGLGIEATLNAFNGGLGGGAQVALSYAMLGAFAVAIAKSGLAHAMADKALRMVNKQQAVGGNRVKWLLIGLLLVVAISSQNILPIHIAFIPLLVPPLLYVLTKLKIDRRLIACVMTFGLITPYMFLPVGFGNIFLNQILLANVSKSGVDISAVNVTHAMAIPALGMLFGLLVAVFISYRKKRDYDLGKIEQVEQVAISYNPRTLLVAGVAIAAAFIIQLWLGSMIIGALAGFLIFSASGIVRWRETDDLFTEGMKMMAMIGFIMIAASGFAEVLKATGEVKSLVEASAGWINHSKGVGALLMLLVGLLVTMGIGSSFSTVPILAAIFVPLCVQLGFSPMAIVCIVGTAGALGDAGSPASDSTLGPTSGLNIDGQHHHIWDTVVPTFLHYNLPLLAFGWVAAMVL</sequence>
<comment type="subcellular location">
    <subcellularLocation>
        <location evidence="1">Cell membrane</location>
        <topology evidence="1">Multi-pass membrane protein</topology>
    </subcellularLocation>
</comment>
<keyword evidence="5 6" id="KW-0472">Membrane</keyword>
<feature type="transmembrane region" description="Helical" evidence="6">
    <location>
        <begin position="292"/>
        <end position="312"/>
    </location>
</feature>
<evidence type="ECO:0000259" key="8">
    <source>
        <dbReference type="Pfam" id="PF13726"/>
    </source>
</evidence>
<dbReference type="Pfam" id="PF03553">
    <property type="entry name" value="Na_H_antiporter"/>
    <property type="match status" value="1"/>
</dbReference>
<dbReference type="Pfam" id="PF13726">
    <property type="entry name" value="Na_H_antiport_2"/>
    <property type="match status" value="1"/>
</dbReference>